<keyword evidence="1" id="KW-1015">Disulfide bond</keyword>
<name>A0A183CUR1_9BILA</name>
<dbReference type="InterPro" id="IPR035976">
    <property type="entry name" value="Sushi/SCR/CCP_sf"/>
</dbReference>
<evidence type="ECO:0000313" key="3">
    <source>
        <dbReference type="Proteomes" id="UP000271098"/>
    </source>
</evidence>
<accession>A0A183CUR1</accession>
<dbReference type="SUPFAM" id="SSF57535">
    <property type="entry name" value="Complement control module/SCR domain"/>
    <property type="match status" value="1"/>
</dbReference>
<evidence type="ECO:0000256" key="1">
    <source>
        <dbReference type="ARBA" id="ARBA00023157"/>
    </source>
</evidence>
<dbReference type="AlphaFoldDB" id="A0A183CUR1"/>
<dbReference type="EMBL" id="UYRT01000153">
    <property type="protein sequence ID" value="VDK27602.1"/>
    <property type="molecule type" value="Genomic_DNA"/>
</dbReference>
<reference evidence="2 3" key="2">
    <citation type="submission" date="2018-11" db="EMBL/GenBank/DDBJ databases">
        <authorList>
            <consortium name="Pathogen Informatics"/>
        </authorList>
    </citation>
    <scope>NUCLEOTIDE SEQUENCE [LARGE SCALE GENOMIC DNA]</scope>
</reference>
<reference evidence="4" key="1">
    <citation type="submission" date="2016-06" db="UniProtKB">
        <authorList>
            <consortium name="WormBaseParasite"/>
        </authorList>
    </citation>
    <scope>IDENTIFICATION</scope>
</reference>
<evidence type="ECO:0000313" key="2">
    <source>
        <dbReference type="EMBL" id="VDK27602.1"/>
    </source>
</evidence>
<sequence>MIENELFSGSEATCPPITLSKGSAIYFQDTDSEQYVTNTMAVIICPLGQVPSESLLSFCKNGAWAPSFGVCEPLLPKVASKLISFIL</sequence>
<keyword evidence="3" id="KW-1185">Reference proteome</keyword>
<dbReference type="WBParaSite" id="GPUH_0000020101-mRNA-1">
    <property type="protein sequence ID" value="GPUH_0000020101-mRNA-1"/>
    <property type="gene ID" value="GPUH_0000020101"/>
</dbReference>
<organism evidence="4">
    <name type="scientific">Gongylonema pulchrum</name>
    <dbReference type="NCBI Taxonomy" id="637853"/>
    <lineage>
        <taxon>Eukaryota</taxon>
        <taxon>Metazoa</taxon>
        <taxon>Ecdysozoa</taxon>
        <taxon>Nematoda</taxon>
        <taxon>Chromadorea</taxon>
        <taxon>Rhabditida</taxon>
        <taxon>Spirurina</taxon>
        <taxon>Spiruromorpha</taxon>
        <taxon>Spiruroidea</taxon>
        <taxon>Gongylonematidae</taxon>
        <taxon>Gongylonema</taxon>
    </lineage>
</organism>
<protein>
    <submittedName>
        <fullName evidence="4">Sushi domain-containing protein</fullName>
    </submittedName>
</protein>
<dbReference type="Proteomes" id="UP000271098">
    <property type="component" value="Unassembled WGS sequence"/>
</dbReference>
<evidence type="ECO:0000313" key="4">
    <source>
        <dbReference type="WBParaSite" id="GPUH_0000020101-mRNA-1"/>
    </source>
</evidence>
<proteinExistence type="predicted"/>
<gene>
    <name evidence="2" type="ORF">GPUH_LOCUS202</name>
</gene>